<dbReference type="EC" id="2.4.-.-" evidence="1"/>
<dbReference type="Gene3D" id="3.40.50.2000">
    <property type="entry name" value="Glycogen Phosphorylase B"/>
    <property type="match status" value="1"/>
</dbReference>
<accession>A0ABU8E114</accession>
<evidence type="ECO:0000313" key="1">
    <source>
        <dbReference type="EMBL" id="MEI4277343.1"/>
    </source>
</evidence>
<keyword evidence="2" id="KW-1185">Reference proteome</keyword>
<keyword evidence="1" id="KW-0328">Glycosyltransferase</keyword>
<proteinExistence type="predicted"/>
<sequence length="357" mass="38343">MRVVVCQNKNSGLNHHRVEEPARAVNEAGVGVGVTVVQGLATTMSSGADPVVLDVDDQGADVVVLQLPKTVELLQCMRMLQARGVAVVVEIDELLSGIPFGHPGFGVAGNGMARRAADCAREADLVTVSTPALLQEYARHGRGAVVPNAVPRRLAELPPAYERSGGLAEVVWTGNVLGQADDLQVMGSGLEQALVATAGRSRFSVLGNKLDLQQALGLSADPREVAWLTDVDSYVQALGELFDIGIAPMRDDRFTSAKSWLKVLEYSARGVYAVRSATAEYERLGLGWRAKAPRDWAKAITKAVQDPEWRREQAAAAHRTVLDQHLTEHTVPLWLGAWQRAAENRATALRRGAVAVG</sequence>
<dbReference type="EMBL" id="JBAPLV010000002">
    <property type="protein sequence ID" value="MEI4277343.1"/>
    <property type="molecule type" value="Genomic_DNA"/>
</dbReference>
<reference evidence="1 2" key="1">
    <citation type="submission" date="2024-03" db="EMBL/GenBank/DDBJ databases">
        <title>Draft genome sequence of Klenkia terrae.</title>
        <authorList>
            <person name="Duangmal K."/>
            <person name="Chantavorakit T."/>
        </authorList>
    </citation>
    <scope>NUCLEOTIDE SEQUENCE [LARGE SCALE GENOMIC DNA]</scope>
    <source>
        <strain evidence="1 2">JCM 17786</strain>
    </source>
</reference>
<dbReference type="SUPFAM" id="SSF53756">
    <property type="entry name" value="UDP-Glycosyltransferase/glycogen phosphorylase"/>
    <property type="match status" value="1"/>
</dbReference>
<keyword evidence="1" id="KW-0808">Transferase</keyword>
<evidence type="ECO:0000313" key="2">
    <source>
        <dbReference type="Proteomes" id="UP001373496"/>
    </source>
</evidence>
<comment type="caution">
    <text evidence="1">The sequence shown here is derived from an EMBL/GenBank/DDBJ whole genome shotgun (WGS) entry which is preliminary data.</text>
</comment>
<dbReference type="RefSeq" id="WP_225232783.1">
    <property type="nucleotide sequence ID" value="NZ_JBAPLV010000002.1"/>
</dbReference>
<dbReference type="Proteomes" id="UP001373496">
    <property type="component" value="Unassembled WGS sequence"/>
</dbReference>
<organism evidence="1 2">
    <name type="scientific">Klenkia terrae</name>
    <dbReference type="NCBI Taxonomy" id="1052259"/>
    <lineage>
        <taxon>Bacteria</taxon>
        <taxon>Bacillati</taxon>
        <taxon>Actinomycetota</taxon>
        <taxon>Actinomycetes</taxon>
        <taxon>Geodermatophilales</taxon>
        <taxon>Geodermatophilaceae</taxon>
        <taxon>Klenkia</taxon>
    </lineage>
</organism>
<gene>
    <name evidence="1" type="ORF">UXQ13_02600</name>
</gene>
<dbReference type="GO" id="GO:0016757">
    <property type="term" value="F:glycosyltransferase activity"/>
    <property type="evidence" value="ECO:0007669"/>
    <property type="project" value="UniProtKB-KW"/>
</dbReference>
<name>A0ABU8E114_9ACTN</name>
<protein>
    <submittedName>
        <fullName evidence="1">Glycosyltransferase</fullName>
        <ecNumber evidence="1">2.4.-.-</ecNumber>
    </submittedName>
</protein>